<evidence type="ECO:0000313" key="1">
    <source>
        <dbReference type="EMBL" id="KAH7057395.1"/>
    </source>
</evidence>
<reference evidence="1 2" key="1">
    <citation type="journal article" date="2021" name="Nat. Commun.">
        <title>Genetic determinants of endophytism in the Arabidopsis root mycobiome.</title>
        <authorList>
            <person name="Mesny F."/>
            <person name="Miyauchi S."/>
            <person name="Thiergart T."/>
            <person name="Pickel B."/>
            <person name="Atanasova L."/>
            <person name="Karlsson M."/>
            <person name="Huettel B."/>
            <person name="Barry K.W."/>
            <person name="Haridas S."/>
            <person name="Chen C."/>
            <person name="Bauer D."/>
            <person name="Andreopoulos W."/>
            <person name="Pangilinan J."/>
            <person name="LaButti K."/>
            <person name="Riley R."/>
            <person name="Lipzen A."/>
            <person name="Clum A."/>
            <person name="Drula E."/>
            <person name="Henrissat B."/>
            <person name="Kohler A."/>
            <person name="Grigoriev I.V."/>
            <person name="Martin F.M."/>
            <person name="Hacquard S."/>
        </authorList>
    </citation>
    <scope>NUCLEOTIDE SEQUENCE [LARGE SCALE GENOMIC DNA]</scope>
    <source>
        <strain evidence="1 2">MPI-SDFR-AT-0080</strain>
    </source>
</reference>
<sequence>MVRTKSPSMDEEDMRPAIFFPIFVSGDIGPGCPLPVFVLRLLNGQPMTTPYSHICASLVITACSSPRGFFAIGARRECDYP</sequence>
<keyword evidence="2" id="KW-1185">Reference proteome</keyword>
<dbReference type="Proteomes" id="UP000774617">
    <property type="component" value="Unassembled WGS sequence"/>
</dbReference>
<dbReference type="EMBL" id="JAGTJR010000007">
    <property type="protein sequence ID" value="KAH7057395.1"/>
    <property type="molecule type" value="Genomic_DNA"/>
</dbReference>
<protein>
    <submittedName>
        <fullName evidence="1">Uncharacterized protein</fullName>
    </submittedName>
</protein>
<name>A0ABQ8GJD8_9PEZI</name>
<evidence type="ECO:0000313" key="2">
    <source>
        <dbReference type="Proteomes" id="UP000774617"/>
    </source>
</evidence>
<proteinExistence type="predicted"/>
<comment type="caution">
    <text evidence="1">The sequence shown here is derived from an EMBL/GenBank/DDBJ whole genome shotgun (WGS) entry which is preliminary data.</text>
</comment>
<accession>A0ABQ8GJD8</accession>
<organism evidence="1 2">
    <name type="scientific">Macrophomina phaseolina</name>
    <dbReference type="NCBI Taxonomy" id="35725"/>
    <lineage>
        <taxon>Eukaryota</taxon>
        <taxon>Fungi</taxon>
        <taxon>Dikarya</taxon>
        <taxon>Ascomycota</taxon>
        <taxon>Pezizomycotina</taxon>
        <taxon>Dothideomycetes</taxon>
        <taxon>Dothideomycetes incertae sedis</taxon>
        <taxon>Botryosphaeriales</taxon>
        <taxon>Botryosphaeriaceae</taxon>
        <taxon>Macrophomina</taxon>
    </lineage>
</organism>
<gene>
    <name evidence="1" type="ORF">B0J12DRAFT_654373</name>
</gene>